<comment type="caution">
    <text evidence="2">The sequence shown here is derived from an EMBL/GenBank/DDBJ whole genome shotgun (WGS) entry which is preliminary data.</text>
</comment>
<reference evidence="2 3" key="1">
    <citation type="submission" date="2024-06" db="EMBL/GenBank/DDBJ databases">
        <title>Genomics of switchgrass bacterial isolates.</title>
        <authorList>
            <person name="Shade A."/>
        </authorList>
    </citation>
    <scope>NUCLEOTIDE SEQUENCE [LARGE SCALE GENOMIC DNA]</scope>
    <source>
        <strain evidence="2 3">PvP084</strain>
    </source>
</reference>
<protein>
    <recommendedName>
        <fullName evidence="1">BLUF domain-containing protein</fullName>
    </recommendedName>
</protein>
<dbReference type="Proteomes" id="UP001549119">
    <property type="component" value="Unassembled WGS sequence"/>
</dbReference>
<dbReference type="SMART" id="SM01034">
    <property type="entry name" value="BLUF"/>
    <property type="match status" value="1"/>
</dbReference>
<proteinExistence type="predicted"/>
<dbReference type="RefSeq" id="WP_070998459.1">
    <property type="nucleotide sequence ID" value="NZ_JBEPNV010000001.1"/>
</dbReference>
<dbReference type="EMBL" id="JBEPNW010000002">
    <property type="protein sequence ID" value="MET3863999.1"/>
    <property type="molecule type" value="Genomic_DNA"/>
</dbReference>
<accession>A0ABV2NBZ7</accession>
<dbReference type="Pfam" id="PF04940">
    <property type="entry name" value="BLUF"/>
    <property type="match status" value="1"/>
</dbReference>
<gene>
    <name evidence="2" type="ORF">ABIC20_001308</name>
</gene>
<feature type="domain" description="BLUF" evidence="1">
    <location>
        <begin position="2"/>
        <end position="91"/>
    </location>
</feature>
<name>A0ABV2NBZ7_9HYPH</name>
<dbReference type="SUPFAM" id="SSF54975">
    <property type="entry name" value="Acylphosphatase/BLUF domain-like"/>
    <property type="match status" value="1"/>
</dbReference>
<evidence type="ECO:0000313" key="3">
    <source>
        <dbReference type="Proteomes" id="UP001549119"/>
    </source>
</evidence>
<dbReference type="PROSITE" id="PS50925">
    <property type="entry name" value="BLUF"/>
    <property type="match status" value="1"/>
</dbReference>
<keyword evidence="3" id="KW-1185">Reference proteome</keyword>
<evidence type="ECO:0000259" key="1">
    <source>
        <dbReference type="PROSITE" id="PS50925"/>
    </source>
</evidence>
<dbReference type="InterPro" id="IPR036046">
    <property type="entry name" value="Acylphosphatase-like_dom_sf"/>
</dbReference>
<evidence type="ECO:0000313" key="2">
    <source>
        <dbReference type="EMBL" id="MET3863999.1"/>
    </source>
</evidence>
<sequence length="143" mass="15847">MEGSLLYVSRRMSSDVEVRNIVETSLARNAQLGITGALVASRERFAQILEGPRAAVDALMDSIQRDRRHAGVEVLVYDDIDRRRFADWTLAYSGASVFVDGLIGTLTERATPLPHRGDVHRLIQAIGELARARIWRPGKLGPP</sequence>
<dbReference type="Gene3D" id="3.30.70.100">
    <property type="match status" value="1"/>
</dbReference>
<organism evidence="2 3">
    <name type="scientific">Methylobacterium radiotolerans</name>
    <dbReference type="NCBI Taxonomy" id="31998"/>
    <lineage>
        <taxon>Bacteria</taxon>
        <taxon>Pseudomonadati</taxon>
        <taxon>Pseudomonadota</taxon>
        <taxon>Alphaproteobacteria</taxon>
        <taxon>Hyphomicrobiales</taxon>
        <taxon>Methylobacteriaceae</taxon>
        <taxon>Methylobacterium</taxon>
    </lineage>
</organism>
<dbReference type="InterPro" id="IPR007024">
    <property type="entry name" value="BLUF_domain"/>
</dbReference>